<keyword evidence="4 10" id="KW-0812">Transmembrane</keyword>
<evidence type="ECO:0000256" key="6">
    <source>
        <dbReference type="ARBA" id="ARBA00022989"/>
    </source>
</evidence>
<dbReference type="AlphaFoldDB" id="A0A850R6Z7"/>
<dbReference type="InterPro" id="IPR046342">
    <property type="entry name" value="CBS_dom_sf"/>
</dbReference>
<evidence type="ECO:0000259" key="12">
    <source>
        <dbReference type="PROSITE" id="PS51371"/>
    </source>
</evidence>
<feature type="transmembrane region" description="Helical" evidence="11">
    <location>
        <begin position="6"/>
        <end position="30"/>
    </location>
</feature>
<dbReference type="Pfam" id="PF03471">
    <property type="entry name" value="CorC_HlyC"/>
    <property type="match status" value="1"/>
</dbReference>
<dbReference type="RefSeq" id="WP_176942581.1">
    <property type="nucleotide sequence ID" value="NZ_JABZEC010000003.1"/>
</dbReference>
<gene>
    <name evidence="14" type="ORF">HU830_04450</name>
</gene>
<name>A0A850R6Z7_9LACO</name>
<evidence type="ECO:0000256" key="4">
    <source>
        <dbReference type="ARBA" id="ARBA00022692"/>
    </source>
</evidence>
<comment type="caution">
    <text evidence="14">The sequence shown here is derived from an EMBL/GenBank/DDBJ whole genome shotgun (WGS) entry which is preliminary data.</text>
</comment>
<dbReference type="SUPFAM" id="SSF56176">
    <property type="entry name" value="FAD-binding/transporter-associated domain-like"/>
    <property type="match status" value="1"/>
</dbReference>
<evidence type="ECO:0000256" key="11">
    <source>
        <dbReference type="SAM" id="Phobius"/>
    </source>
</evidence>
<organism evidence="14 15">
    <name type="scientific">Bombilactobacillus apium</name>
    <dbReference type="NCBI Taxonomy" id="2675299"/>
    <lineage>
        <taxon>Bacteria</taxon>
        <taxon>Bacillati</taxon>
        <taxon>Bacillota</taxon>
        <taxon>Bacilli</taxon>
        <taxon>Lactobacillales</taxon>
        <taxon>Lactobacillaceae</taxon>
        <taxon>Bombilactobacillus</taxon>
    </lineage>
</organism>
<evidence type="ECO:0000256" key="1">
    <source>
        <dbReference type="ARBA" id="ARBA00004651"/>
    </source>
</evidence>
<dbReference type="PANTHER" id="PTHR43099">
    <property type="entry name" value="UPF0053 PROTEIN YRKA"/>
    <property type="match status" value="1"/>
</dbReference>
<keyword evidence="8 10" id="KW-0472">Membrane</keyword>
<dbReference type="InterPro" id="IPR005170">
    <property type="entry name" value="Transptr-assoc_dom"/>
</dbReference>
<protein>
    <submittedName>
        <fullName evidence="14">HlyC/CorC family transporter</fullName>
    </submittedName>
</protein>
<dbReference type="PROSITE" id="PS51846">
    <property type="entry name" value="CNNM"/>
    <property type="match status" value="1"/>
</dbReference>
<dbReference type="Gene3D" id="3.10.580.10">
    <property type="entry name" value="CBS-domain"/>
    <property type="match status" value="1"/>
</dbReference>
<evidence type="ECO:0000256" key="7">
    <source>
        <dbReference type="ARBA" id="ARBA00023122"/>
    </source>
</evidence>
<dbReference type="InterPro" id="IPR051676">
    <property type="entry name" value="UPF0053_domain"/>
</dbReference>
<evidence type="ECO:0000256" key="9">
    <source>
        <dbReference type="PROSITE-ProRule" id="PRU00703"/>
    </source>
</evidence>
<feature type="domain" description="CBS" evidence="12">
    <location>
        <begin position="227"/>
        <end position="289"/>
    </location>
</feature>
<evidence type="ECO:0000259" key="13">
    <source>
        <dbReference type="PROSITE" id="PS51846"/>
    </source>
</evidence>
<dbReference type="PROSITE" id="PS51371">
    <property type="entry name" value="CBS"/>
    <property type="match status" value="2"/>
</dbReference>
<evidence type="ECO:0000256" key="2">
    <source>
        <dbReference type="ARBA" id="ARBA00006337"/>
    </source>
</evidence>
<evidence type="ECO:0000256" key="10">
    <source>
        <dbReference type="PROSITE-ProRule" id="PRU01193"/>
    </source>
</evidence>
<keyword evidence="6 10" id="KW-1133">Transmembrane helix</keyword>
<dbReference type="Pfam" id="PF00571">
    <property type="entry name" value="CBS"/>
    <property type="match status" value="2"/>
</dbReference>
<dbReference type="PANTHER" id="PTHR43099:SF2">
    <property type="entry name" value="UPF0053 PROTEIN YRKA"/>
    <property type="match status" value="1"/>
</dbReference>
<dbReference type="InterPro" id="IPR000644">
    <property type="entry name" value="CBS_dom"/>
</dbReference>
<evidence type="ECO:0000256" key="5">
    <source>
        <dbReference type="ARBA" id="ARBA00022737"/>
    </source>
</evidence>
<dbReference type="InterPro" id="IPR002550">
    <property type="entry name" value="CNNM"/>
</dbReference>
<dbReference type="InterPro" id="IPR044751">
    <property type="entry name" value="Ion_transp-like_CBS"/>
</dbReference>
<sequence>MSDSQILFNLVWIVIIFVLAFFFILAEFALVSTRSSQIEDALAQKKGNPKRLKLALHMVNNLNEYLSTTQVGTTATSLILGWIGEDTLRSFFNHILGISLQNSTSLKAVSSVVALLLLTYLQVVLTEIVPKNISIDLPLKMLNLTVTPLHVFHTIAYPFVWLLNISATGIVKMLGMKPADTESEVFTQSEILRLSQASVTSGQLDKNDLLYMQRAFDLNDKVAKDIMIDRTRLYVVDITDTIKDVIKDYLQQGFSRFPVVAENDKDKILGYVYAYDFVRQSQVNDQLSISHILRSIVTVPESMPIQNILKQMIAKQTPIVVVVDEYGGTSGIVTDKDIYEELFGTVKDEVDNVSEEYIIKNSDLSYTVSGKTTLYDFQRYFKTDIQEFKESDSVTLAGYLIDKYPELHLNSQIKLDQFSLKVTEFEHSYADKLLVTIPAAAKSSNNQNLVALKDNTEQ</sequence>
<dbReference type="SUPFAM" id="SSF54631">
    <property type="entry name" value="CBS-domain pair"/>
    <property type="match status" value="1"/>
</dbReference>
<dbReference type="SMART" id="SM01091">
    <property type="entry name" value="CorC_HlyC"/>
    <property type="match status" value="1"/>
</dbReference>
<keyword evidence="7 9" id="KW-0129">CBS domain</keyword>
<proteinExistence type="inferred from homology"/>
<comment type="similarity">
    <text evidence="2">Belongs to the UPF0053 family.</text>
</comment>
<dbReference type="Proteomes" id="UP000563523">
    <property type="component" value="Unassembled WGS sequence"/>
</dbReference>
<dbReference type="Gene3D" id="3.30.465.10">
    <property type="match status" value="1"/>
</dbReference>
<dbReference type="GO" id="GO:0050660">
    <property type="term" value="F:flavin adenine dinucleotide binding"/>
    <property type="evidence" value="ECO:0007669"/>
    <property type="project" value="InterPro"/>
</dbReference>
<dbReference type="InterPro" id="IPR016169">
    <property type="entry name" value="FAD-bd_PCMH_sub2"/>
</dbReference>
<evidence type="ECO:0000256" key="8">
    <source>
        <dbReference type="ARBA" id="ARBA00023136"/>
    </source>
</evidence>
<comment type="subcellular location">
    <subcellularLocation>
        <location evidence="1">Cell membrane</location>
        <topology evidence="1">Multi-pass membrane protein</topology>
    </subcellularLocation>
</comment>
<dbReference type="InterPro" id="IPR036318">
    <property type="entry name" value="FAD-bd_PCMH-like_sf"/>
</dbReference>
<evidence type="ECO:0000313" key="14">
    <source>
        <dbReference type="EMBL" id="NVY96422.1"/>
    </source>
</evidence>
<dbReference type="CDD" id="cd04590">
    <property type="entry name" value="CBS_pair_CorC_HlyC_assoc"/>
    <property type="match status" value="1"/>
</dbReference>
<reference evidence="14 15" key="1">
    <citation type="submission" date="2020-06" db="EMBL/GenBank/DDBJ databases">
        <authorList>
            <person name="Kang J."/>
        </authorList>
    </citation>
    <scope>NUCLEOTIDE SEQUENCE [LARGE SCALE GENOMIC DNA]</scope>
    <source>
        <strain evidence="14 15">DCY120</strain>
    </source>
</reference>
<dbReference type="EMBL" id="JABZEC010000003">
    <property type="protein sequence ID" value="NVY96422.1"/>
    <property type="molecule type" value="Genomic_DNA"/>
</dbReference>
<dbReference type="GO" id="GO:0005886">
    <property type="term" value="C:plasma membrane"/>
    <property type="evidence" value="ECO:0007669"/>
    <property type="project" value="UniProtKB-SubCell"/>
</dbReference>
<keyword evidence="5" id="KW-0677">Repeat</keyword>
<dbReference type="SMART" id="SM00116">
    <property type="entry name" value="CBS"/>
    <property type="match status" value="2"/>
</dbReference>
<dbReference type="Pfam" id="PF01595">
    <property type="entry name" value="CNNM"/>
    <property type="match status" value="1"/>
</dbReference>
<feature type="domain" description="CNNM transmembrane" evidence="13">
    <location>
        <begin position="2"/>
        <end position="208"/>
    </location>
</feature>
<keyword evidence="15" id="KW-1185">Reference proteome</keyword>
<evidence type="ECO:0000256" key="3">
    <source>
        <dbReference type="ARBA" id="ARBA00022475"/>
    </source>
</evidence>
<keyword evidence="3" id="KW-1003">Cell membrane</keyword>
<evidence type="ECO:0000313" key="15">
    <source>
        <dbReference type="Proteomes" id="UP000563523"/>
    </source>
</evidence>
<feature type="domain" description="CBS" evidence="12">
    <location>
        <begin position="292"/>
        <end position="349"/>
    </location>
</feature>
<accession>A0A850R6Z7</accession>
<feature type="transmembrane region" description="Helical" evidence="11">
    <location>
        <begin position="149"/>
        <end position="171"/>
    </location>
</feature>